<keyword evidence="2" id="KW-0472">Membrane</keyword>
<protein>
    <submittedName>
        <fullName evidence="3">Uncharacterized protein</fullName>
    </submittedName>
</protein>
<evidence type="ECO:0000313" key="3">
    <source>
        <dbReference type="EMBL" id="ABA92929.1"/>
    </source>
</evidence>
<feature type="compositionally biased region" description="Acidic residues" evidence="1">
    <location>
        <begin position="1"/>
        <end position="11"/>
    </location>
</feature>
<dbReference type="AlphaFoldDB" id="Q53P25"/>
<feature type="transmembrane region" description="Helical" evidence="2">
    <location>
        <begin position="61"/>
        <end position="81"/>
    </location>
</feature>
<evidence type="ECO:0000256" key="2">
    <source>
        <dbReference type="SAM" id="Phobius"/>
    </source>
</evidence>
<evidence type="ECO:0000256" key="1">
    <source>
        <dbReference type="SAM" id="MobiDB-lite"/>
    </source>
</evidence>
<dbReference type="EMBL" id="DP000010">
    <property type="protein sequence ID" value="ABA92929.1"/>
    <property type="molecule type" value="Genomic_DNA"/>
</dbReference>
<reference evidence="3" key="1">
    <citation type="journal article" date="2005" name="BMC Biol.">
        <title>The sequence of rice chromosomes 11 and 12, rich in disease resistance genes and recent gene duplications.</title>
        <authorList>
            <consortium name="The rice chromosomes 11 and 12 sequencing consortia"/>
        </authorList>
    </citation>
    <scope>NUCLEOTIDE SEQUENCE [LARGE SCALE GENOMIC DNA]</scope>
</reference>
<keyword evidence="2" id="KW-0812">Transmembrane</keyword>
<keyword evidence="2" id="KW-1133">Transmembrane helix</keyword>
<feature type="region of interest" description="Disordered" evidence="1">
    <location>
        <begin position="1"/>
        <end position="21"/>
    </location>
</feature>
<reference evidence="3" key="3">
    <citation type="submission" date="2006-01" db="EMBL/GenBank/DDBJ databases">
        <authorList>
            <person name="Buell R."/>
        </authorList>
    </citation>
    <scope>NUCLEOTIDE SEQUENCE</scope>
</reference>
<reference evidence="3" key="2">
    <citation type="submission" date="2005-04" db="EMBL/GenBank/DDBJ databases">
        <authorList>
            <person name="Buell C.R."/>
            <person name="Wing R.A."/>
            <person name="McCombie W.A."/>
            <person name="Ouyang S."/>
        </authorList>
    </citation>
    <scope>NUCLEOTIDE SEQUENCE</scope>
</reference>
<proteinExistence type="predicted"/>
<name>Q53P25_ORYSJ</name>
<organism evidence="3">
    <name type="scientific">Oryza sativa subsp. japonica</name>
    <name type="common">Rice</name>
    <dbReference type="NCBI Taxonomy" id="39947"/>
    <lineage>
        <taxon>Eukaryota</taxon>
        <taxon>Viridiplantae</taxon>
        <taxon>Streptophyta</taxon>
        <taxon>Embryophyta</taxon>
        <taxon>Tracheophyta</taxon>
        <taxon>Spermatophyta</taxon>
        <taxon>Magnoliopsida</taxon>
        <taxon>Liliopsida</taxon>
        <taxon>Poales</taxon>
        <taxon>Poaceae</taxon>
        <taxon>BOP clade</taxon>
        <taxon>Oryzoideae</taxon>
        <taxon>Oryzeae</taxon>
        <taxon>Oryzinae</taxon>
        <taxon>Oryza</taxon>
        <taxon>Oryza sativa</taxon>
    </lineage>
</organism>
<sequence>MEDDDMEEEEDGSHSAEVSNDAARVVRGMTLTRWTSMCLDIFDGSGTPVNAADWMRREARLWMSLSGSSAILYALCLAWLVKSVRRLGSSFEGSMPDIEK</sequence>
<gene>
    <name evidence="3" type="ordered locus">LOC_Os11g19540</name>
</gene>
<accession>Q53P25</accession>